<comment type="similarity">
    <text evidence="1">Belongs to the RutC family.</text>
</comment>
<name>A0A4P9VW95_9FUNG</name>
<dbReference type="PANTHER" id="PTHR11803:SF58">
    <property type="entry name" value="PROTEIN HMF1-RELATED"/>
    <property type="match status" value="1"/>
</dbReference>
<dbReference type="Proteomes" id="UP000269721">
    <property type="component" value="Unassembled WGS sequence"/>
</dbReference>
<dbReference type="NCBIfam" id="TIGR00004">
    <property type="entry name" value="Rid family detoxifying hydrolase"/>
    <property type="match status" value="1"/>
</dbReference>
<dbReference type="Pfam" id="PF01042">
    <property type="entry name" value="Ribonuc_L-PSP"/>
    <property type="match status" value="1"/>
</dbReference>
<sequence>MSTALKHIFTEAAPKAVGPYSQAVVANGFVYTAGQVALDPKTMTVVPGDIEAQTHQVLKNLKAVLEASGSSFDRVVKTTVFLKDMNDFARMNAVYSEHFGDARPARSAVQVARLPLDVIVEIEAVGLVN</sequence>
<dbReference type="InterPro" id="IPR006175">
    <property type="entry name" value="YjgF/YER057c/UK114"/>
</dbReference>
<dbReference type="GO" id="GO:0005739">
    <property type="term" value="C:mitochondrion"/>
    <property type="evidence" value="ECO:0007669"/>
    <property type="project" value="TreeGrafter"/>
</dbReference>
<dbReference type="PANTHER" id="PTHR11803">
    <property type="entry name" value="2-IMINOBUTANOATE/2-IMINOPROPANOATE DEAMINASE RIDA"/>
    <property type="match status" value="1"/>
</dbReference>
<evidence type="ECO:0000313" key="2">
    <source>
        <dbReference type="EMBL" id="RKO82943.1"/>
    </source>
</evidence>
<evidence type="ECO:0000256" key="1">
    <source>
        <dbReference type="ARBA" id="ARBA00010552"/>
    </source>
</evidence>
<dbReference type="FunFam" id="3.30.1330.40:FF:000001">
    <property type="entry name" value="L-PSP family endoribonuclease"/>
    <property type="match status" value="1"/>
</dbReference>
<dbReference type="Gene3D" id="3.30.1330.40">
    <property type="entry name" value="RutC-like"/>
    <property type="match status" value="1"/>
</dbReference>
<dbReference type="GO" id="GO:0005829">
    <property type="term" value="C:cytosol"/>
    <property type="evidence" value="ECO:0007669"/>
    <property type="project" value="TreeGrafter"/>
</dbReference>
<dbReference type="EMBL" id="ML001881">
    <property type="protein sequence ID" value="RKO82943.1"/>
    <property type="molecule type" value="Genomic_DNA"/>
</dbReference>
<reference evidence="3" key="1">
    <citation type="journal article" date="2018" name="Nat. Microbiol.">
        <title>Leveraging single-cell genomics to expand the fungal tree of life.</title>
        <authorList>
            <person name="Ahrendt S.R."/>
            <person name="Quandt C.A."/>
            <person name="Ciobanu D."/>
            <person name="Clum A."/>
            <person name="Salamov A."/>
            <person name="Andreopoulos B."/>
            <person name="Cheng J.F."/>
            <person name="Woyke T."/>
            <person name="Pelin A."/>
            <person name="Henrissat B."/>
            <person name="Reynolds N.K."/>
            <person name="Benny G.L."/>
            <person name="Smith M.E."/>
            <person name="James T.Y."/>
            <person name="Grigoriev I.V."/>
        </authorList>
    </citation>
    <scope>NUCLEOTIDE SEQUENCE [LARGE SCALE GENOMIC DNA]</scope>
</reference>
<dbReference type="CDD" id="cd00448">
    <property type="entry name" value="YjgF_YER057c_UK114_family"/>
    <property type="match status" value="1"/>
</dbReference>
<dbReference type="SUPFAM" id="SSF55298">
    <property type="entry name" value="YjgF-like"/>
    <property type="match status" value="1"/>
</dbReference>
<dbReference type="AlphaFoldDB" id="A0A4P9VW95"/>
<dbReference type="InterPro" id="IPR006056">
    <property type="entry name" value="RidA"/>
</dbReference>
<protein>
    <submittedName>
        <fullName evidence="2">Endoribonuclease L-PSP/chorismate mutase-like protein</fullName>
    </submittedName>
</protein>
<organism evidence="2 3">
    <name type="scientific">Blyttiomyces helicus</name>
    <dbReference type="NCBI Taxonomy" id="388810"/>
    <lineage>
        <taxon>Eukaryota</taxon>
        <taxon>Fungi</taxon>
        <taxon>Fungi incertae sedis</taxon>
        <taxon>Chytridiomycota</taxon>
        <taxon>Chytridiomycota incertae sedis</taxon>
        <taxon>Chytridiomycetes</taxon>
        <taxon>Chytridiomycetes incertae sedis</taxon>
        <taxon>Blyttiomyces</taxon>
    </lineage>
</organism>
<dbReference type="OrthoDB" id="309640at2759"/>
<dbReference type="InterPro" id="IPR035959">
    <property type="entry name" value="RutC-like_sf"/>
</dbReference>
<evidence type="ECO:0000313" key="3">
    <source>
        <dbReference type="Proteomes" id="UP000269721"/>
    </source>
</evidence>
<dbReference type="GO" id="GO:0019239">
    <property type="term" value="F:deaminase activity"/>
    <property type="evidence" value="ECO:0007669"/>
    <property type="project" value="TreeGrafter"/>
</dbReference>
<dbReference type="PROSITE" id="PS01094">
    <property type="entry name" value="UPF0076"/>
    <property type="match status" value="1"/>
</dbReference>
<gene>
    <name evidence="2" type="ORF">BDK51DRAFT_22080</name>
</gene>
<dbReference type="InterPro" id="IPR019897">
    <property type="entry name" value="RidA_CS"/>
</dbReference>
<accession>A0A4P9VW95</accession>
<keyword evidence="3" id="KW-1185">Reference proteome</keyword>
<proteinExistence type="inferred from homology"/>